<protein>
    <submittedName>
        <fullName evidence="10">Uncharacterized protein</fullName>
    </submittedName>
</protein>
<dbReference type="SUPFAM" id="SSF56672">
    <property type="entry name" value="DNA/RNA polymerases"/>
    <property type="match status" value="1"/>
</dbReference>
<evidence type="ECO:0000256" key="3">
    <source>
        <dbReference type="ARBA" id="ARBA00022722"/>
    </source>
</evidence>
<evidence type="ECO:0000256" key="2">
    <source>
        <dbReference type="ARBA" id="ARBA00022695"/>
    </source>
</evidence>
<comment type="caution">
    <text evidence="10">The sequence shown here is derived from an EMBL/GenBank/DDBJ whole genome shotgun (WGS) entry which is preliminary data.</text>
</comment>
<proteinExistence type="predicted"/>
<feature type="region of interest" description="Disordered" evidence="7">
    <location>
        <begin position="284"/>
        <end position="348"/>
    </location>
</feature>
<dbReference type="Gene3D" id="3.30.420.10">
    <property type="entry name" value="Ribonuclease H-like superfamily/Ribonuclease H"/>
    <property type="match status" value="1"/>
</dbReference>
<reference evidence="10" key="1">
    <citation type="submission" date="2022-03" db="EMBL/GenBank/DDBJ databases">
        <title>Draft genome sequence of Aduncisulcus paluster, a free-living microaerophilic Fornicata.</title>
        <authorList>
            <person name="Yuyama I."/>
            <person name="Kume K."/>
            <person name="Tamura T."/>
            <person name="Inagaki Y."/>
            <person name="Hashimoto T."/>
        </authorList>
    </citation>
    <scope>NUCLEOTIDE SEQUENCE</scope>
    <source>
        <strain evidence="10">NY0171</strain>
    </source>
</reference>
<dbReference type="CDD" id="cd09274">
    <property type="entry name" value="RNase_HI_RT_Ty3"/>
    <property type="match status" value="1"/>
</dbReference>
<dbReference type="InterPro" id="IPR041588">
    <property type="entry name" value="Integrase_H2C2"/>
</dbReference>
<keyword evidence="11" id="KW-1185">Reference proteome</keyword>
<keyword evidence="5" id="KW-0378">Hydrolase</keyword>
<feature type="non-terminal residue" evidence="10">
    <location>
        <position position="383"/>
    </location>
</feature>
<keyword evidence="6" id="KW-0695">RNA-directed DNA polymerase</keyword>
<dbReference type="InterPro" id="IPR036397">
    <property type="entry name" value="RNaseH_sf"/>
</dbReference>
<evidence type="ECO:0000259" key="8">
    <source>
        <dbReference type="Pfam" id="PF17917"/>
    </source>
</evidence>
<evidence type="ECO:0000259" key="9">
    <source>
        <dbReference type="Pfam" id="PF17921"/>
    </source>
</evidence>
<evidence type="ECO:0000313" key="11">
    <source>
        <dbReference type="Proteomes" id="UP001057375"/>
    </source>
</evidence>
<dbReference type="Gene3D" id="1.10.340.70">
    <property type="match status" value="1"/>
</dbReference>
<accession>A0ABQ5JWS6</accession>
<name>A0ABQ5JWS6_9EUKA</name>
<dbReference type="EMBL" id="BQXS01012211">
    <property type="protein sequence ID" value="GKT20326.1"/>
    <property type="molecule type" value="Genomic_DNA"/>
</dbReference>
<keyword evidence="1" id="KW-0808">Transferase</keyword>
<evidence type="ECO:0000313" key="10">
    <source>
        <dbReference type="EMBL" id="GKT20326.1"/>
    </source>
</evidence>
<feature type="domain" description="Reverse transcriptase RNase H-like" evidence="8">
    <location>
        <begin position="2"/>
        <end position="70"/>
    </location>
</feature>
<dbReference type="Pfam" id="PF17921">
    <property type="entry name" value="Integrase_H2C2"/>
    <property type="match status" value="1"/>
</dbReference>
<keyword evidence="3" id="KW-0540">Nuclease</keyword>
<evidence type="ECO:0000256" key="7">
    <source>
        <dbReference type="SAM" id="MobiDB-lite"/>
    </source>
</evidence>
<keyword evidence="4" id="KW-0255">Endonuclease</keyword>
<evidence type="ECO:0000256" key="1">
    <source>
        <dbReference type="ARBA" id="ARBA00022679"/>
    </source>
</evidence>
<dbReference type="InterPro" id="IPR050951">
    <property type="entry name" value="Retrovirus_Pol_polyprotein"/>
</dbReference>
<dbReference type="InterPro" id="IPR043502">
    <property type="entry name" value="DNA/RNA_pol_sf"/>
</dbReference>
<evidence type="ECO:0000256" key="6">
    <source>
        <dbReference type="ARBA" id="ARBA00022918"/>
    </source>
</evidence>
<dbReference type="PANTHER" id="PTHR37984">
    <property type="entry name" value="PROTEIN CBG26694"/>
    <property type="match status" value="1"/>
</dbReference>
<feature type="compositionally biased region" description="Basic and acidic residues" evidence="7">
    <location>
        <begin position="331"/>
        <end position="344"/>
    </location>
</feature>
<dbReference type="PANTHER" id="PTHR37984:SF5">
    <property type="entry name" value="PROTEIN NYNRIN-LIKE"/>
    <property type="match status" value="1"/>
</dbReference>
<evidence type="ECO:0000256" key="5">
    <source>
        <dbReference type="ARBA" id="ARBA00022801"/>
    </source>
</evidence>
<dbReference type="InterPro" id="IPR012337">
    <property type="entry name" value="RNaseH-like_sf"/>
</dbReference>
<dbReference type="Proteomes" id="UP001057375">
    <property type="component" value="Unassembled WGS sequence"/>
</dbReference>
<dbReference type="InterPro" id="IPR041373">
    <property type="entry name" value="RT_RNaseH"/>
</dbReference>
<dbReference type="Pfam" id="PF17917">
    <property type="entry name" value="RT_RNaseH"/>
    <property type="match status" value="1"/>
</dbReference>
<feature type="compositionally biased region" description="Polar residues" evidence="7">
    <location>
        <begin position="284"/>
        <end position="301"/>
    </location>
</feature>
<evidence type="ECO:0000256" key="4">
    <source>
        <dbReference type="ARBA" id="ARBA00022759"/>
    </source>
</evidence>
<sequence>MFFSATLTPTQRRWSTHDQEAFAIKKCIEKAEQLLQGVPFTVETDHKNLQWLQRSKNARVIRWYLYLQQFDFNIKHIPGKENIIADTLSRNIKKLDNKEVRAVLTNFDDLKEQIASSQKSHPYDGDKTIKLENGVSSFEDNDLIYIPPKDTKLHKAIIKCFHNATAGHHGIRATIDMIQDEKMSWPTLYKDVATFIKGCATCQKVRSNPFKNKKSLPLSIMHEKPLHTRCIDTIGPFPTTADGYKYVIVARDAFTRYTQLFPTVTLEAHEALFHIMKLIGMHRTSQGYTPSPNGKRTSGEGQSRIKKTPTSPGLRDRGKIGLASITTHRGTHPEQFENRNDRNSTKRTNVRKIQTEVNRTRLHRIEKEIGRGAAQRKRGREAI</sequence>
<gene>
    <name evidence="10" type="ORF">ADUPG1_011709</name>
</gene>
<organism evidence="10 11">
    <name type="scientific">Aduncisulcus paluster</name>
    <dbReference type="NCBI Taxonomy" id="2918883"/>
    <lineage>
        <taxon>Eukaryota</taxon>
        <taxon>Metamonada</taxon>
        <taxon>Carpediemonas-like organisms</taxon>
        <taxon>Aduncisulcus</taxon>
    </lineage>
</organism>
<dbReference type="SUPFAM" id="SSF53098">
    <property type="entry name" value="Ribonuclease H-like"/>
    <property type="match status" value="1"/>
</dbReference>
<keyword evidence="2" id="KW-0548">Nucleotidyltransferase</keyword>
<feature type="domain" description="Integrase zinc-binding" evidence="9">
    <location>
        <begin position="150"/>
        <end position="207"/>
    </location>
</feature>